<feature type="domain" description="Alpha 1,4-glycosyltransferase" evidence="3">
    <location>
        <begin position="458"/>
        <end position="576"/>
    </location>
</feature>
<proteinExistence type="predicted"/>
<feature type="compositionally biased region" description="Polar residues" evidence="1">
    <location>
        <begin position="106"/>
        <end position="117"/>
    </location>
</feature>
<dbReference type="Gene3D" id="3.90.550.20">
    <property type="match status" value="1"/>
</dbReference>
<dbReference type="PANTHER" id="PTHR46781">
    <property type="entry name" value="ALPHA 1,4-GLYCOSYLTRANSFERASE FAMILY PROTEIN"/>
    <property type="match status" value="1"/>
</dbReference>
<reference evidence="4" key="1">
    <citation type="journal article" date="2017" name="Nature">
        <title>The genome of Chenopodium quinoa.</title>
        <authorList>
            <person name="Jarvis D.E."/>
            <person name="Ho Y.S."/>
            <person name="Lightfoot D.J."/>
            <person name="Schmoeckel S.M."/>
            <person name="Li B."/>
            <person name="Borm T.J.A."/>
            <person name="Ohyanagi H."/>
            <person name="Mineta K."/>
            <person name="Michell C.T."/>
            <person name="Saber N."/>
            <person name="Kharbatia N.M."/>
            <person name="Rupper R.R."/>
            <person name="Sharp A.R."/>
            <person name="Dally N."/>
            <person name="Boughton B.A."/>
            <person name="Woo Y.H."/>
            <person name="Gao G."/>
            <person name="Schijlen E.G.W.M."/>
            <person name="Guo X."/>
            <person name="Momin A.A."/>
            <person name="Negrao S."/>
            <person name="Al-Babili S."/>
            <person name="Gehring C."/>
            <person name="Roessner U."/>
            <person name="Jung C."/>
            <person name="Murphy K."/>
            <person name="Arold S.T."/>
            <person name="Gojobori T."/>
            <person name="van der Linden C.G."/>
            <person name="van Loo E.N."/>
            <person name="Jellen E.N."/>
            <person name="Maughan P.J."/>
            <person name="Tester M."/>
        </authorList>
    </citation>
    <scope>NUCLEOTIDE SEQUENCE [LARGE SCALE GENOMIC DNA]</scope>
    <source>
        <strain evidence="4">cv. PI 614886</strain>
    </source>
</reference>
<feature type="compositionally biased region" description="Low complexity" evidence="1">
    <location>
        <begin position="94"/>
        <end position="105"/>
    </location>
</feature>
<feature type="compositionally biased region" description="Acidic residues" evidence="1">
    <location>
        <begin position="234"/>
        <end position="243"/>
    </location>
</feature>
<feature type="compositionally biased region" description="Low complexity" evidence="1">
    <location>
        <begin position="193"/>
        <end position="205"/>
    </location>
</feature>
<name>A0A803MC59_CHEQI</name>
<dbReference type="Gramene" id="AUR62027052-RA">
    <property type="protein sequence ID" value="AUR62027052-RA:cds"/>
    <property type="gene ID" value="AUR62027052"/>
</dbReference>
<keyword evidence="2" id="KW-0812">Transmembrane</keyword>
<keyword evidence="2" id="KW-1133">Transmembrane helix</keyword>
<protein>
    <recommendedName>
        <fullName evidence="3">Alpha 1,4-glycosyltransferase domain-containing protein</fullName>
    </recommendedName>
</protein>
<dbReference type="Pfam" id="PF04488">
    <property type="entry name" value="Gly_transf_sug"/>
    <property type="match status" value="1"/>
</dbReference>
<dbReference type="InterPro" id="IPR044789">
    <property type="entry name" value="Put_A1-4-GlycosylTfrase_plant"/>
</dbReference>
<evidence type="ECO:0000256" key="1">
    <source>
        <dbReference type="SAM" id="MobiDB-lite"/>
    </source>
</evidence>
<feature type="transmembrane region" description="Helical" evidence="2">
    <location>
        <begin position="12"/>
        <end position="36"/>
    </location>
</feature>
<dbReference type="PANTHER" id="PTHR46781:SF2">
    <property type="entry name" value="ALPHA 1,4-GLYCOSYLTRANSFERASE FAMILY PROTEIN"/>
    <property type="match status" value="1"/>
</dbReference>
<organism evidence="4 5">
    <name type="scientific">Chenopodium quinoa</name>
    <name type="common">Quinoa</name>
    <dbReference type="NCBI Taxonomy" id="63459"/>
    <lineage>
        <taxon>Eukaryota</taxon>
        <taxon>Viridiplantae</taxon>
        <taxon>Streptophyta</taxon>
        <taxon>Embryophyta</taxon>
        <taxon>Tracheophyta</taxon>
        <taxon>Spermatophyta</taxon>
        <taxon>Magnoliopsida</taxon>
        <taxon>eudicotyledons</taxon>
        <taxon>Gunneridae</taxon>
        <taxon>Pentapetalae</taxon>
        <taxon>Caryophyllales</taxon>
        <taxon>Chenopodiaceae</taxon>
        <taxon>Chenopodioideae</taxon>
        <taxon>Atripliceae</taxon>
        <taxon>Chenopodium</taxon>
    </lineage>
</organism>
<dbReference type="Proteomes" id="UP000596660">
    <property type="component" value="Unplaced"/>
</dbReference>
<dbReference type="Pfam" id="PF04572">
    <property type="entry name" value="Gb3_synth"/>
    <property type="match status" value="1"/>
</dbReference>
<dbReference type="InterPro" id="IPR007577">
    <property type="entry name" value="GlycoTrfase_DXD_sugar-bd_CS"/>
</dbReference>
<dbReference type="InterPro" id="IPR029044">
    <property type="entry name" value="Nucleotide-diphossugar_trans"/>
</dbReference>
<feature type="region of interest" description="Disordered" evidence="1">
    <location>
        <begin position="94"/>
        <end position="262"/>
    </location>
</feature>
<evidence type="ECO:0000256" key="2">
    <source>
        <dbReference type="SAM" id="Phobius"/>
    </source>
</evidence>
<dbReference type="AlphaFoldDB" id="A0A803MC59"/>
<dbReference type="InterPro" id="IPR007652">
    <property type="entry name" value="A1-4-GlycosylTfrase_dom"/>
</dbReference>
<evidence type="ECO:0000259" key="3">
    <source>
        <dbReference type="Pfam" id="PF04572"/>
    </source>
</evidence>
<evidence type="ECO:0000313" key="4">
    <source>
        <dbReference type="EnsemblPlants" id="AUR62027052-RA:cds"/>
    </source>
</evidence>
<reference evidence="4" key="2">
    <citation type="submission" date="2021-03" db="UniProtKB">
        <authorList>
            <consortium name="EnsemblPlants"/>
        </authorList>
    </citation>
    <scope>IDENTIFICATION</scope>
</reference>
<accession>A0A803MC59</accession>
<dbReference type="SUPFAM" id="SSF53448">
    <property type="entry name" value="Nucleotide-diphospho-sugar transferases"/>
    <property type="match status" value="1"/>
</dbReference>
<keyword evidence="2" id="KW-0472">Membrane</keyword>
<dbReference type="EnsemblPlants" id="AUR62027052-RA">
    <property type="protein sequence ID" value="AUR62027052-RA:cds"/>
    <property type="gene ID" value="AUR62027052"/>
</dbReference>
<evidence type="ECO:0000313" key="5">
    <source>
        <dbReference type="Proteomes" id="UP000596660"/>
    </source>
</evidence>
<keyword evidence="5" id="KW-1185">Reference proteome</keyword>
<sequence>MSNSNRKCFSFIPSSFVSIYMITAFFTISFLSLLYLKYPQQYINHFEYLRIVNLSPTTKEATTPLSVNDFTTPSVSLLKEEIVVNPEANPATAPLLSDSQLLPDSVNENPAPNSTFGQEEKDDQVQRPTVVEIPSSPNLTAEVQDKKDEQISVPSPAVEIPSPNLTAEVVQEEKKTEKISATPGVDSPVNDDAVNSSVSPEASVVEEAKTEKNDQTQSTSLPVAVIQTEKKQEEAEEDEDDESIVASIDQYDHLSNPPYSNSSEERMQWIKLRLPGSKVLESTPKTRKFEEKLQQYISEKRCRVNIFMTWISSTKFFGKREMFSLESVLKAHPGGCVFIVSRIMASKPGREMIQPLVERGHLILPIAPDFNLLFSGTPAHDWLERLKDGKVDPGKIPITQNLSNLLRLVILYKYGGVYLDTDMIILKDVSGLRNTIGVQELDEKKKVWISVNNAVLIFDKEHPLLYRFLEEFNSTFDGSLWGHNGPYMATRVIKSTVDDSRYQFNMMSPMAFYPVDWYKIYKLFRNSTGRSDSEWVTNTYNKIIRESYGVHLWNKMTQNLKIEKDGAIGKIISTYCGGGAAMGGGGAAMGGGGAMMGDGRGHWWGSARRWGSAGGLGCVGGW</sequence>